<accession>A0A080YW60</accession>
<comment type="caution">
    <text evidence="1">The sequence shown here is derived from an EMBL/GenBank/DDBJ whole genome shotgun (WGS) entry which is preliminary data.</text>
</comment>
<gene>
    <name evidence="1" type="ORF">F444_22998</name>
</gene>
<evidence type="ECO:0000313" key="1">
    <source>
        <dbReference type="EMBL" id="ETO58621.1"/>
    </source>
</evidence>
<organism evidence="1 2">
    <name type="scientific">Phytophthora nicotianae P1976</name>
    <dbReference type="NCBI Taxonomy" id="1317066"/>
    <lineage>
        <taxon>Eukaryota</taxon>
        <taxon>Sar</taxon>
        <taxon>Stramenopiles</taxon>
        <taxon>Oomycota</taxon>
        <taxon>Peronosporomycetes</taxon>
        <taxon>Peronosporales</taxon>
        <taxon>Peronosporaceae</taxon>
        <taxon>Phytophthora</taxon>
    </lineage>
</organism>
<reference evidence="1 2" key="1">
    <citation type="submission" date="2013-11" db="EMBL/GenBank/DDBJ databases">
        <title>The Genome Sequence of Phytophthora parasitica P1976.</title>
        <authorList>
            <consortium name="The Broad Institute Genomics Platform"/>
            <person name="Russ C."/>
            <person name="Tyler B."/>
            <person name="Panabieres F."/>
            <person name="Shan W."/>
            <person name="Tripathy S."/>
            <person name="Grunwald N."/>
            <person name="Machado M."/>
            <person name="Johnson C.S."/>
            <person name="Walker B."/>
            <person name="Young S."/>
            <person name="Zeng Q."/>
            <person name="Gargeya S."/>
            <person name="Fitzgerald M."/>
            <person name="Haas B."/>
            <person name="Abouelleil A."/>
            <person name="Allen A.W."/>
            <person name="Alvarado L."/>
            <person name="Arachchi H.M."/>
            <person name="Berlin A.M."/>
            <person name="Chapman S.B."/>
            <person name="Gainer-Dewar J."/>
            <person name="Goldberg J."/>
            <person name="Griggs A."/>
            <person name="Gujja S."/>
            <person name="Hansen M."/>
            <person name="Howarth C."/>
            <person name="Imamovic A."/>
            <person name="Ireland A."/>
            <person name="Larimer J."/>
            <person name="McCowan C."/>
            <person name="Murphy C."/>
            <person name="Pearson M."/>
            <person name="Poon T.W."/>
            <person name="Priest M."/>
            <person name="Roberts A."/>
            <person name="Saif S."/>
            <person name="Shea T."/>
            <person name="Sisk P."/>
            <person name="Sykes S."/>
            <person name="Wortman J."/>
            <person name="Nusbaum C."/>
            <person name="Birren B."/>
        </authorList>
    </citation>
    <scope>NUCLEOTIDE SEQUENCE [LARGE SCALE GENOMIC DNA]</scope>
    <source>
        <strain evidence="1 2">P1976</strain>
    </source>
</reference>
<name>A0A080YW60_PHYNI</name>
<protein>
    <submittedName>
        <fullName evidence="1">Uncharacterized protein</fullName>
    </submittedName>
</protein>
<sequence>MVKKKEKKTPSDILKEQLIDLVNIQVRTYIDSEFEIDNDYVPLLGQYLKFQFDDETIEFIYFMIGHLMTKLNDKFDFMVFLFGKGGSVWII</sequence>
<dbReference type="AlphaFoldDB" id="A0A080YW60"/>
<dbReference type="EMBL" id="ANJA01004994">
    <property type="protein sequence ID" value="ETO58621.1"/>
    <property type="molecule type" value="Genomic_DNA"/>
</dbReference>
<dbReference type="Proteomes" id="UP000028582">
    <property type="component" value="Unassembled WGS sequence"/>
</dbReference>
<proteinExistence type="predicted"/>
<evidence type="ECO:0000313" key="2">
    <source>
        <dbReference type="Proteomes" id="UP000028582"/>
    </source>
</evidence>